<dbReference type="EMBL" id="LK056665">
    <property type="protein sequence ID" value="CDS82373.1"/>
    <property type="molecule type" value="Genomic_DNA"/>
</dbReference>
<reference evidence="2" key="1">
    <citation type="submission" date="2014-06" db="EMBL/GenBank/DDBJ databases">
        <authorList>
            <person name="Ju J."/>
            <person name="Zhang J."/>
        </authorList>
    </citation>
    <scope>NUCLEOTIDE SEQUENCE</scope>
    <source>
        <strain evidence="2">SscI8</strain>
    </source>
</reference>
<organism evidence="2">
    <name type="scientific">Sporisorium scitamineum</name>
    <dbReference type="NCBI Taxonomy" id="49012"/>
    <lineage>
        <taxon>Eukaryota</taxon>
        <taxon>Fungi</taxon>
        <taxon>Dikarya</taxon>
        <taxon>Basidiomycota</taxon>
        <taxon>Ustilaginomycotina</taxon>
        <taxon>Ustilaginomycetes</taxon>
        <taxon>Ustilaginales</taxon>
        <taxon>Ustilaginaceae</taxon>
        <taxon>Sporisorium</taxon>
    </lineage>
</organism>
<evidence type="ECO:0000313" key="2">
    <source>
        <dbReference type="EMBL" id="CDS82373.1"/>
    </source>
</evidence>
<name>A0A127Z887_9BASI</name>
<feature type="transmembrane region" description="Helical" evidence="1">
    <location>
        <begin position="92"/>
        <end position="114"/>
    </location>
</feature>
<dbReference type="OrthoDB" id="2554936at2759"/>
<gene>
    <name evidence="2" type="ORF">SPSC_03192</name>
</gene>
<dbReference type="AlphaFoldDB" id="A0A127Z887"/>
<feature type="transmembrane region" description="Helical" evidence="1">
    <location>
        <begin position="36"/>
        <end position="57"/>
    </location>
</feature>
<feature type="transmembrane region" description="Helical" evidence="1">
    <location>
        <begin position="12"/>
        <end position="30"/>
    </location>
</feature>
<keyword evidence="1" id="KW-0472">Membrane</keyword>
<keyword evidence="1" id="KW-1133">Transmembrane helix</keyword>
<proteinExistence type="predicted"/>
<sequence length="247" mass="27848">MPKILPDDPSYRIQTCSLTVLCAIAVQYILDDAKYTLPNITRIACTLLLHVATFSLLQGRHITLQRVAALISHSKLAFDLAMKNKTILTANGMSTILHLLSSTTLLSNLPLLYYKLMHGEVVKWWWKVEMPVSWVFAAVNLTVVVVCWVMVLTQEEMKVDFVQEVKDDEVALEKLTKRKEKSAKGEEWVKIASTSRRHDVWVKHVLLPNGDAVGVYEMTTRLATNHPLYNAALDTKPSGPILRISLP</sequence>
<feature type="transmembrane region" description="Helical" evidence="1">
    <location>
        <begin position="134"/>
        <end position="153"/>
    </location>
</feature>
<accession>A0A127Z887</accession>
<keyword evidence="1" id="KW-0812">Transmembrane</keyword>
<protein>
    <submittedName>
        <fullName evidence="2">Uncharacterized protein</fullName>
    </submittedName>
</protein>
<evidence type="ECO:0000256" key="1">
    <source>
        <dbReference type="SAM" id="Phobius"/>
    </source>
</evidence>